<dbReference type="PANTHER" id="PTHR40980:SF4">
    <property type="entry name" value="TONB-DEPENDENT RECEPTOR-LIKE BETA-BARREL DOMAIN-CONTAINING PROTEIN"/>
    <property type="match status" value="1"/>
</dbReference>
<dbReference type="Pfam" id="PF13715">
    <property type="entry name" value="CarbopepD_reg_2"/>
    <property type="match status" value="1"/>
</dbReference>
<protein>
    <submittedName>
        <fullName evidence="11">Outer membrane receptor protein involved in Fe transport</fullName>
    </submittedName>
</protein>
<dbReference type="InterPro" id="IPR037066">
    <property type="entry name" value="Plug_dom_sf"/>
</dbReference>
<dbReference type="AlphaFoldDB" id="A0A4Q0P9K1"/>
<evidence type="ECO:0000256" key="4">
    <source>
        <dbReference type="ARBA" id="ARBA00022692"/>
    </source>
</evidence>
<evidence type="ECO:0000256" key="5">
    <source>
        <dbReference type="ARBA" id="ARBA00023136"/>
    </source>
</evidence>
<dbReference type="InterPro" id="IPR012910">
    <property type="entry name" value="Plug_dom"/>
</dbReference>
<dbReference type="InterPro" id="IPR036942">
    <property type="entry name" value="Beta-barrel_TonB_sf"/>
</dbReference>
<keyword evidence="3 7" id="KW-1134">Transmembrane beta strand</keyword>
<keyword evidence="4 7" id="KW-0812">Transmembrane</keyword>
<comment type="similarity">
    <text evidence="7">Belongs to the TonB-dependent receptor family.</text>
</comment>
<evidence type="ECO:0000313" key="12">
    <source>
        <dbReference type="Proteomes" id="UP000289238"/>
    </source>
</evidence>
<dbReference type="RefSeq" id="WP_128756993.1">
    <property type="nucleotide sequence ID" value="NZ_QOVM01000002.1"/>
</dbReference>
<dbReference type="SUPFAM" id="SSF49464">
    <property type="entry name" value="Carboxypeptidase regulatory domain-like"/>
    <property type="match status" value="1"/>
</dbReference>
<dbReference type="GO" id="GO:0009279">
    <property type="term" value="C:cell outer membrane"/>
    <property type="evidence" value="ECO:0007669"/>
    <property type="project" value="UniProtKB-SubCell"/>
</dbReference>
<evidence type="ECO:0000256" key="6">
    <source>
        <dbReference type="ARBA" id="ARBA00023237"/>
    </source>
</evidence>
<dbReference type="Gene3D" id="2.40.170.20">
    <property type="entry name" value="TonB-dependent receptor, beta-barrel domain"/>
    <property type="match status" value="1"/>
</dbReference>
<dbReference type="InterPro" id="IPR039426">
    <property type="entry name" value="TonB-dep_rcpt-like"/>
</dbReference>
<dbReference type="InterPro" id="IPR041700">
    <property type="entry name" value="OMP_b-brl_3"/>
</dbReference>
<comment type="caution">
    <text evidence="11">The sequence shown here is derived from an EMBL/GenBank/DDBJ whole genome shotgun (WGS) entry which is preliminary data.</text>
</comment>
<dbReference type="PANTHER" id="PTHR40980">
    <property type="entry name" value="PLUG DOMAIN-CONTAINING PROTEIN"/>
    <property type="match status" value="1"/>
</dbReference>
<evidence type="ECO:0000256" key="3">
    <source>
        <dbReference type="ARBA" id="ARBA00022452"/>
    </source>
</evidence>
<keyword evidence="2 7" id="KW-0813">Transport</keyword>
<evidence type="ECO:0000256" key="7">
    <source>
        <dbReference type="PROSITE-ProRule" id="PRU01360"/>
    </source>
</evidence>
<accession>A0A4Q0P9K1</accession>
<dbReference type="PROSITE" id="PS52016">
    <property type="entry name" value="TONB_DEPENDENT_REC_3"/>
    <property type="match status" value="1"/>
</dbReference>
<dbReference type="Pfam" id="PF07715">
    <property type="entry name" value="Plug"/>
    <property type="match status" value="1"/>
</dbReference>
<dbReference type="Pfam" id="PF14905">
    <property type="entry name" value="OMP_b-brl_3"/>
    <property type="match status" value="1"/>
</dbReference>
<dbReference type="EMBL" id="QOVM01000002">
    <property type="protein sequence ID" value="RXG23470.1"/>
    <property type="molecule type" value="Genomic_DNA"/>
</dbReference>
<reference evidence="11 12" key="1">
    <citation type="submission" date="2018-07" db="EMBL/GenBank/DDBJ databases">
        <title>Leeuwenhoekiella genomics.</title>
        <authorList>
            <person name="Tahon G."/>
            <person name="Willems A."/>
        </authorList>
    </citation>
    <scope>NUCLEOTIDE SEQUENCE [LARGE SCALE GENOMIC DNA]</scope>
    <source>
        <strain evidence="11 12">LMG 22550</strain>
    </source>
</reference>
<evidence type="ECO:0000256" key="8">
    <source>
        <dbReference type="SAM" id="SignalP"/>
    </source>
</evidence>
<organism evidence="11 12">
    <name type="scientific">Leeuwenhoekiella aequorea</name>
    <dbReference type="NCBI Taxonomy" id="283736"/>
    <lineage>
        <taxon>Bacteria</taxon>
        <taxon>Pseudomonadati</taxon>
        <taxon>Bacteroidota</taxon>
        <taxon>Flavobacteriia</taxon>
        <taxon>Flavobacteriales</taxon>
        <taxon>Flavobacteriaceae</taxon>
        <taxon>Leeuwenhoekiella</taxon>
    </lineage>
</organism>
<dbReference type="OrthoDB" id="8764943at2"/>
<proteinExistence type="inferred from homology"/>
<feature type="domain" description="Outer membrane protein beta-barrel" evidence="10">
    <location>
        <begin position="380"/>
        <end position="810"/>
    </location>
</feature>
<dbReference type="Gene3D" id="2.170.130.10">
    <property type="entry name" value="TonB-dependent receptor, plug domain"/>
    <property type="match status" value="1"/>
</dbReference>
<name>A0A4Q0P9K1_9FLAO</name>
<keyword evidence="12" id="KW-1185">Reference proteome</keyword>
<dbReference type="Gene3D" id="2.60.40.1120">
    <property type="entry name" value="Carboxypeptidase-like, regulatory domain"/>
    <property type="match status" value="1"/>
</dbReference>
<comment type="subcellular location">
    <subcellularLocation>
        <location evidence="1 7">Cell outer membrane</location>
        <topology evidence="1 7">Multi-pass membrane protein</topology>
    </subcellularLocation>
</comment>
<keyword evidence="8" id="KW-0732">Signal</keyword>
<evidence type="ECO:0000259" key="9">
    <source>
        <dbReference type="Pfam" id="PF07715"/>
    </source>
</evidence>
<evidence type="ECO:0000256" key="1">
    <source>
        <dbReference type="ARBA" id="ARBA00004571"/>
    </source>
</evidence>
<dbReference type="Proteomes" id="UP000289238">
    <property type="component" value="Unassembled WGS sequence"/>
</dbReference>
<keyword evidence="11" id="KW-0675">Receptor</keyword>
<feature type="chain" id="PRO_5020424651" evidence="8">
    <location>
        <begin position="20"/>
        <end position="835"/>
    </location>
</feature>
<sequence>MKNKLTFCMLFLFTAFAFAQSNASKFEITGTVVDKDAGIPLEYATITITNPNNATDVEGGITDMSGNFNVAVAPGKYTIKIEYISFEPIILNRTVTGDLSLGTIQLEFAASSLDEVTVVAETTTVDVRLDKKIYNIGKDLTTAGGTVGDALNNVPSVAVDVEGGISLRGNENVRILINGKPSAIAGFGSTDVLRQLPADAIERVEVITSPSARYDAEGTAGILNIILRKEKTLGFNGSINTSVGNPDLASISANLNLRTEKFNIFNTTGYRYTSSPGNGFFDTNYLSSETTDPTYDRIIEDRDIQRLNRGFNTNLGIEYYLTDMSSVTASVFYRNGNDTDETTNLTQSFRDASKVLETERVERLKEKDDSYQLSLNYINKFNENGHQLTADFQYENSEETQNTRINEDITFDTEDTTPIIGERLFTTEKQKEYLVQADYVLPFSEDWQFEAGYRGSFENEITDFSVNQEQIANSGNFVLNDTLTNIFDYTENVNAVYTQIGSKFGKLSFLAGLRLENTQLKGKIDSRLTEAELQDIFGFAIDTDFDNDYLGLFPTLNLTYELNERENITLGYNRRINRPRGWFLNPFPDRDSRNNVFQGNPNLAPAYANAYDLGYLKRWDKLTLTSSIYFQRETESFEVIEEIVELQGQGTNTNGNTVIRSIPFNLSSNERIGAEIGILYNPIKWLRLNGSFNFFQFNTEGFFNDVDYSAKNTSYFARFSSKVTLPFQIDWQTNANYRGAAQNAQSDTDGILSVDLALSKDVFGDNATVSMNVSDLFNGRKRSQFTTNDLFTRDSEFQWRQRQINLSFVYRFNQRKNEAKRNQPVNTDDEGDFQG</sequence>
<feature type="signal peptide" evidence="8">
    <location>
        <begin position="1"/>
        <end position="19"/>
    </location>
</feature>
<dbReference type="InterPro" id="IPR008969">
    <property type="entry name" value="CarboxyPept-like_regulatory"/>
</dbReference>
<evidence type="ECO:0000259" key="10">
    <source>
        <dbReference type="Pfam" id="PF14905"/>
    </source>
</evidence>
<gene>
    <name evidence="11" type="ORF">DSM00_1084</name>
</gene>
<evidence type="ECO:0000313" key="11">
    <source>
        <dbReference type="EMBL" id="RXG23470.1"/>
    </source>
</evidence>
<evidence type="ECO:0000256" key="2">
    <source>
        <dbReference type="ARBA" id="ARBA00022448"/>
    </source>
</evidence>
<dbReference type="SUPFAM" id="SSF56935">
    <property type="entry name" value="Porins"/>
    <property type="match status" value="1"/>
</dbReference>
<keyword evidence="5 7" id="KW-0472">Membrane</keyword>
<keyword evidence="6 7" id="KW-0998">Cell outer membrane</keyword>
<feature type="domain" description="TonB-dependent receptor plug" evidence="9">
    <location>
        <begin position="144"/>
        <end position="222"/>
    </location>
</feature>